<proteinExistence type="predicted"/>
<name>A0A0V9URX6_9NOCA</name>
<dbReference type="Proteomes" id="UP000053060">
    <property type="component" value="Unassembled WGS sequence"/>
</dbReference>
<organism evidence="2 3">
    <name type="scientific">Rhodococcus pyridinivorans KG-16</name>
    <dbReference type="NCBI Taxonomy" id="1441730"/>
    <lineage>
        <taxon>Bacteria</taxon>
        <taxon>Bacillati</taxon>
        <taxon>Actinomycetota</taxon>
        <taxon>Actinomycetes</taxon>
        <taxon>Mycobacteriales</taxon>
        <taxon>Nocardiaceae</taxon>
        <taxon>Rhodococcus</taxon>
    </lineage>
</organism>
<dbReference type="GO" id="GO:0016491">
    <property type="term" value="F:oxidoreductase activity"/>
    <property type="evidence" value="ECO:0007669"/>
    <property type="project" value="InterPro"/>
</dbReference>
<reference evidence="3" key="1">
    <citation type="submission" date="2015-01" db="EMBL/GenBank/DDBJ databases">
        <title>Draft genome sequence of Rhodococcus pyridinivorans strain KG-16, a hydrocarbon-degrading bacterium.</title>
        <authorList>
            <person name="Aggarwal R.K."/>
            <person name="Dawar C."/>
        </authorList>
    </citation>
    <scope>NUCLEOTIDE SEQUENCE [LARGE SCALE GENOMIC DNA]</scope>
    <source>
        <strain evidence="3">KG-16</strain>
    </source>
</reference>
<dbReference type="Pfam" id="PF09995">
    <property type="entry name" value="MPAB_Lcp_cat"/>
    <property type="match status" value="1"/>
</dbReference>
<comment type="caution">
    <text evidence="2">The sequence shown here is derived from an EMBL/GenBank/DDBJ whole genome shotgun (WGS) entry which is preliminary data.</text>
</comment>
<dbReference type="PANTHER" id="PTHR36151">
    <property type="entry name" value="BLR2777 PROTEIN"/>
    <property type="match status" value="1"/>
</dbReference>
<accession>A0A0V9URX6</accession>
<dbReference type="InterPro" id="IPR018713">
    <property type="entry name" value="MPAB/Lcp_cat_dom"/>
</dbReference>
<protein>
    <recommendedName>
        <fullName evidence="1">ER-bound oxygenase mpaB/mpaB'/Rubber oxygenase catalytic domain-containing protein</fullName>
    </recommendedName>
</protein>
<dbReference type="EMBL" id="AZXY01000001">
    <property type="protein sequence ID" value="KSZ60766.1"/>
    <property type="molecule type" value="Genomic_DNA"/>
</dbReference>
<reference evidence="2 3" key="2">
    <citation type="journal article" date="2016" name="Genome Announc.">
        <title>Draft Genome Sequence of a Versatile Hydrocarbon-Degrading Bacterium, Rhodococcus pyridinivorans Strain KG-16, Collected from Oil Fields in India.</title>
        <authorList>
            <person name="Aggarwal R.K."/>
            <person name="Dawar C."/>
            <person name="Phanindranath R."/>
            <person name="Mutnuri L."/>
            <person name="Dayal A.M."/>
        </authorList>
    </citation>
    <scope>NUCLEOTIDE SEQUENCE [LARGE SCALE GENOMIC DNA]</scope>
    <source>
        <strain evidence="2 3">KG-16</strain>
    </source>
</reference>
<feature type="domain" description="ER-bound oxygenase mpaB/mpaB'/Rubber oxygenase catalytic" evidence="1">
    <location>
        <begin position="17"/>
        <end position="240"/>
    </location>
</feature>
<dbReference type="PANTHER" id="PTHR36151:SF3">
    <property type="entry name" value="ER-BOUND OXYGENASE MPAB_MPAB'_RUBBER OXYGENASE CATALYTIC DOMAIN-CONTAINING PROTEIN"/>
    <property type="match status" value="1"/>
</dbReference>
<dbReference type="PATRIC" id="fig|1441730.3.peg.412"/>
<evidence type="ECO:0000313" key="2">
    <source>
        <dbReference type="EMBL" id="KSZ60766.1"/>
    </source>
</evidence>
<dbReference type="RefSeq" id="WP_060650822.1">
    <property type="nucleotide sequence ID" value="NZ_AZXY01000001.1"/>
</dbReference>
<dbReference type="AlphaFoldDB" id="A0A0V9URX6"/>
<sequence>MTTTVDKPVGLDDTMDGLGLAAGAANIIMQLSWPGVGYGVYESRVESGRLFDHPIKRTRTTLTYLAVAAQGTDDEKRLFRRGVNKAHAQVRSTESSPVEYNAMDPELQLWVASCIYRGFEDVHRALYGPIPDDALEYFYQNGATFGTTLQVPQHMWPKDRAAFEQYWEDNLHKVKIDDTIREHLLSIARIEFLPQPVPALFGKLNLFFTAGFLPQLFREQMLLPWTPRDQRRFDRVMRALGVVNKRLPVAVRELPYRVLLADMRWRIRTGRSLV</sequence>
<gene>
    <name evidence="2" type="ORF">Z045_01970</name>
</gene>
<evidence type="ECO:0000259" key="1">
    <source>
        <dbReference type="Pfam" id="PF09995"/>
    </source>
</evidence>
<evidence type="ECO:0000313" key="3">
    <source>
        <dbReference type="Proteomes" id="UP000053060"/>
    </source>
</evidence>